<comment type="caution">
    <text evidence="2">The sequence shown here is derived from an EMBL/GenBank/DDBJ whole genome shotgun (WGS) entry which is preliminary data.</text>
</comment>
<gene>
    <name evidence="2" type="ORF">JF50_02855</name>
</gene>
<accession>A0A0C1QV11</accession>
<feature type="signal peptide" evidence="1">
    <location>
        <begin position="1"/>
        <end position="21"/>
    </location>
</feature>
<keyword evidence="1" id="KW-0732">Signal</keyword>
<proteinExistence type="predicted"/>
<evidence type="ECO:0000313" key="2">
    <source>
        <dbReference type="EMBL" id="KID58812.1"/>
    </source>
</evidence>
<protein>
    <recommendedName>
        <fullName evidence="4">ABC transporter substrate-binding protein</fullName>
    </recommendedName>
</protein>
<feature type="chain" id="PRO_5002137679" description="ABC transporter substrate-binding protein" evidence="1">
    <location>
        <begin position="22"/>
        <end position="172"/>
    </location>
</feature>
<evidence type="ECO:0000256" key="1">
    <source>
        <dbReference type="SAM" id="SignalP"/>
    </source>
</evidence>
<evidence type="ECO:0008006" key="4">
    <source>
        <dbReference type="Google" id="ProtNLM"/>
    </source>
</evidence>
<reference evidence="2 3" key="1">
    <citation type="submission" date="2014-12" db="EMBL/GenBank/DDBJ databases">
        <title>Draft Genome Sequence of Pseudoalteromonas luteoviolacea HI1.</title>
        <authorList>
            <person name="Asahina A.Y."/>
            <person name="Hadfield M.G."/>
        </authorList>
    </citation>
    <scope>NUCLEOTIDE SEQUENCE [LARGE SCALE GENOMIC DNA]</scope>
    <source>
        <strain evidence="2 3">HI1</strain>
    </source>
</reference>
<evidence type="ECO:0000313" key="3">
    <source>
        <dbReference type="Proteomes" id="UP000031327"/>
    </source>
</evidence>
<dbReference type="AlphaFoldDB" id="A0A0C1QV11"/>
<dbReference type="Proteomes" id="UP000031327">
    <property type="component" value="Unassembled WGS sequence"/>
</dbReference>
<dbReference type="EMBL" id="JWIC01000003">
    <property type="protein sequence ID" value="KID58812.1"/>
    <property type="molecule type" value="Genomic_DNA"/>
</dbReference>
<sequence length="172" mass="19971">MLNYIIGLIVFLLVISGNAFAKDCETPESTMFLNLVHDSKNITKSISSAKKFLDYFSYEPSLYKRYKKHVEDEFKIGYHFIKYRLSILPFLSSIKRINSFGVISEDNTERLVSFSVDFHDYFLKDGNYRWVKYIVISFDLSTLKVRNINVLGESAESTYIDGSHVKCSILKE</sequence>
<organism evidence="2 3">
    <name type="scientific">Pseudoalteromonas luteoviolacea</name>
    <dbReference type="NCBI Taxonomy" id="43657"/>
    <lineage>
        <taxon>Bacteria</taxon>
        <taxon>Pseudomonadati</taxon>
        <taxon>Pseudomonadota</taxon>
        <taxon>Gammaproteobacteria</taxon>
        <taxon>Alteromonadales</taxon>
        <taxon>Pseudoalteromonadaceae</taxon>
        <taxon>Pseudoalteromonas</taxon>
    </lineage>
</organism>
<name>A0A0C1QV11_9GAMM</name>